<evidence type="ECO:0000313" key="2">
    <source>
        <dbReference type="Proteomes" id="UP000015105"/>
    </source>
</evidence>
<reference evidence="1" key="5">
    <citation type="journal article" date="2021" name="G3 (Bethesda)">
        <title>Aegilops tauschii genome assembly Aet v5.0 features greater sequence contiguity and improved annotation.</title>
        <authorList>
            <person name="Wang L."/>
            <person name="Zhu T."/>
            <person name="Rodriguez J.C."/>
            <person name="Deal K.R."/>
            <person name="Dubcovsky J."/>
            <person name="McGuire P.E."/>
            <person name="Lux T."/>
            <person name="Spannagl M."/>
            <person name="Mayer K.F.X."/>
            <person name="Baldrich P."/>
            <person name="Meyers B.C."/>
            <person name="Huo N."/>
            <person name="Gu Y.Q."/>
            <person name="Zhou H."/>
            <person name="Devos K.M."/>
            <person name="Bennetzen J.L."/>
            <person name="Unver T."/>
            <person name="Budak H."/>
            <person name="Gulick P.J."/>
            <person name="Galiba G."/>
            <person name="Kalapos B."/>
            <person name="Nelson D.R."/>
            <person name="Li P."/>
            <person name="You F.M."/>
            <person name="Luo M.C."/>
            <person name="Dvorak J."/>
        </authorList>
    </citation>
    <scope>NUCLEOTIDE SEQUENCE [LARGE SCALE GENOMIC DNA]</scope>
    <source>
        <strain evidence="1">cv. AL8/78</strain>
    </source>
</reference>
<dbReference type="Gramene" id="AET4Gv20088400.1">
    <property type="protein sequence ID" value="AET4Gv20088400.1"/>
    <property type="gene ID" value="AET4Gv20088400"/>
</dbReference>
<evidence type="ECO:0000313" key="1">
    <source>
        <dbReference type="EnsemblPlants" id="AET4Gv20088400.1"/>
    </source>
</evidence>
<reference evidence="1" key="4">
    <citation type="submission" date="2019-03" db="UniProtKB">
        <authorList>
            <consortium name="EnsemblPlants"/>
        </authorList>
    </citation>
    <scope>IDENTIFICATION</scope>
</reference>
<reference evidence="2" key="1">
    <citation type="journal article" date="2014" name="Science">
        <title>Ancient hybridizations among the ancestral genomes of bread wheat.</title>
        <authorList>
            <consortium name="International Wheat Genome Sequencing Consortium,"/>
            <person name="Marcussen T."/>
            <person name="Sandve S.R."/>
            <person name="Heier L."/>
            <person name="Spannagl M."/>
            <person name="Pfeifer M."/>
            <person name="Jakobsen K.S."/>
            <person name="Wulff B.B."/>
            <person name="Steuernagel B."/>
            <person name="Mayer K.F."/>
            <person name="Olsen O.A."/>
        </authorList>
    </citation>
    <scope>NUCLEOTIDE SEQUENCE [LARGE SCALE GENOMIC DNA]</scope>
    <source>
        <strain evidence="2">cv. AL8/78</strain>
    </source>
</reference>
<name>A0A453H6Z3_AEGTS</name>
<keyword evidence="2" id="KW-1185">Reference proteome</keyword>
<reference evidence="2" key="2">
    <citation type="journal article" date="2017" name="Nat. Plants">
        <title>The Aegilops tauschii genome reveals multiple impacts of transposons.</title>
        <authorList>
            <person name="Zhao G."/>
            <person name="Zou C."/>
            <person name="Li K."/>
            <person name="Wang K."/>
            <person name="Li T."/>
            <person name="Gao L."/>
            <person name="Zhang X."/>
            <person name="Wang H."/>
            <person name="Yang Z."/>
            <person name="Liu X."/>
            <person name="Jiang W."/>
            <person name="Mao L."/>
            <person name="Kong X."/>
            <person name="Jiao Y."/>
            <person name="Jia J."/>
        </authorList>
    </citation>
    <scope>NUCLEOTIDE SEQUENCE [LARGE SCALE GENOMIC DNA]</scope>
    <source>
        <strain evidence="2">cv. AL8/78</strain>
    </source>
</reference>
<protein>
    <recommendedName>
        <fullName evidence="3">Aminotransferase-like plant mobile domain-containing protein</fullName>
    </recommendedName>
</protein>
<proteinExistence type="predicted"/>
<dbReference type="AlphaFoldDB" id="A0A453H6Z3"/>
<sequence length="133" mass="14945">MVHKIFNVPSGPRVVELLKRNERCELRDIYREGTRAPMKKSISVIKKASDNDVVTLERTWVLLCLALVLVPGTGNMVLLDYLASLKDLDELNEFAWDEHVLATALREAGNYQLKREAGASGFWIGGCLPMFVV</sequence>
<organism evidence="1 2">
    <name type="scientific">Aegilops tauschii subsp. strangulata</name>
    <name type="common">Goatgrass</name>
    <dbReference type="NCBI Taxonomy" id="200361"/>
    <lineage>
        <taxon>Eukaryota</taxon>
        <taxon>Viridiplantae</taxon>
        <taxon>Streptophyta</taxon>
        <taxon>Embryophyta</taxon>
        <taxon>Tracheophyta</taxon>
        <taxon>Spermatophyta</taxon>
        <taxon>Magnoliopsida</taxon>
        <taxon>Liliopsida</taxon>
        <taxon>Poales</taxon>
        <taxon>Poaceae</taxon>
        <taxon>BOP clade</taxon>
        <taxon>Pooideae</taxon>
        <taxon>Triticodae</taxon>
        <taxon>Triticeae</taxon>
        <taxon>Triticinae</taxon>
        <taxon>Aegilops</taxon>
    </lineage>
</organism>
<evidence type="ECO:0008006" key="3">
    <source>
        <dbReference type="Google" id="ProtNLM"/>
    </source>
</evidence>
<dbReference type="EnsemblPlants" id="AET4Gv20088400.1">
    <property type="protein sequence ID" value="AET4Gv20088400.1"/>
    <property type="gene ID" value="AET4Gv20088400"/>
</dbReference>
<accession>A0A453H6Z3</accession>
<reference evidence="1" key="3">
    <citation type="journal article" date="2017" name="Nature">
        <title>Genome sequence of the progenitor of the wheat D genome Aegilops tauschii.</title>
        <authorList>
            <person name="Luo M.C."/>
            <person name="Gu Y.Q."/>
            <person name="Puiu D."/>
            <person name="Wang H."/>
            <person name="Twardziok S.O."/>
            <person name="Deal K.R."/>
            <person name="Huo N."/>
            <person name="Zhu T."/>
            <person name="Wang L."/>
            <person name="Wang Y."/>
            <person name="McGuire P.E."/>
            <person name="Liu S."/>
            <person name="Long H."/>
            <person name="Ramasamy R.K."/>
            <person name="Rodriguez J.C."/>
            <person name="Van S.L."/>
            <person name="Yuan L."/>
            <person name="Wang Z."/>
            <person name="Xia Z."/>
            <person name="Xiao L."/>
            <person name="Anderson O.D."/>
            <person name="Ouyang S."/>
            <person name="Liang Y."/>
            <person name="Zimin A.V."/>
            <person name="Pertea G."/>
            <person name="Qi P."/>
            <person name="Bennetzen J.L."/>
            <person name="Dai X."/>
            <person name="Dawson M.W."/>
            <person name="Muller H.G."/>
            <person name="Kugler K."/>
            <person name="Rivarola-Duarte L."/>
            <person name="Spannagl M."/>
            <person name="Mayer K.F.X."/>
            <person name="Lu F.H."/>
            <person name="Bevan M.W."/>
            <person name="Leroy P."/>
            <person name="Li P."/>
            <person name="You F.M."/>
            <person name="Sun Q."/>
            <person name="Liu Z."/>
            <person name="Lyons E."/>
            <person name="Wicker T."/>
            <person name="Salzberg S.L."/>
            <person name="Devos K.M."/>
            <person name="Dvorak J."/>
        </authorList>
    </citation>
    <scope>NUCLEOTIDE SEQUENCE [LARGE SCALE GENOMIC DNA]</scope>
    <source>
        <strain evidence="1">cv. AL8/78</strain>
    </source>
</reference>
<dbReference type="Proteomes" id="UP000015105">
    <property type="component" value="Chromosome 4D"/>
</dbReference>